<dbReference type="PROSITE" id="PS50878">
    <property type="entry name" value="RT_POL"/>
    <property type="match status" value="1"/>
</dbReference>
<dbReference type="EMBL" id="JAUJYO010000013">
    <property type="protein sequence ID" value="KAK1299943.1"/>
    <property type="molecule type" value="Genomic_DNA"/>
</dbReference>
<dbReference type="InterPro" id="IPR000477">
    <property type="entry name" value="RT_dom"/>
</dbReference>
<dbReference type="Pfam" id="PF00078">
    <property type="entry name" value="RVT_1"/>
    <property type="match status" value="1"/>
</dbReference>
<comment type="caution">
    <text evidence="2">The sequence shown here is derived from an EMBL/GenBank/DDBJ whole genome shotgun (WGS) entry which is preliminary data.</text>
</comment>
<keyword evidence="3" id="KW-1185">Reference proteome</keyword>
<evidence type="ECO:0000259" key="1">
    <source>
        <dbReference type="PROSITE" id="PS50878"/>
    </source>
</evidence>
<evidence type="ECO:0000313" key="2">
    <source>
        <dbReference type="EMBL" id="KAK1299943.1"/>
    </source>
</evidence>
<dbReference type="SUPFAM" id="SSF56672">
    <property type="entry name" value="DNA/RNA polymerases"/>
    <property type="match status" value="1"/>
</dbReference>
<gene>
    <name evidence="2" type="ORF">QJS10_CPB13g01062</name>
</gene>
<name>A0AAV9DHI9_ACOCL</name>
<reference evidence="2" key="2">
    <citation type="submission" date="2023-06" db="EMBL/GenBank/DDBJ databases">
        <authorList>
            <person name="Ma L."/>
            <person name="Liu K.-W."/>
            <person name="Li Z."/>
            <person name="Hsiao Y.-Y."/>
            <person name="Qi Y."/>
            <person name="Fu T."/>
            <person name="Tang G."/>
            <person name="Zhang D."/>
            <person name="Sun W.-H."/>
            <person name="Liu D.-K."/>
            <person name="Li Y."/>
            <person name="Chen G.-Z."/>
            <person name="Liu X.-D."/>
            <person name="Liao X.-Y."/>
            <person name="Jiang Y.-T."/>
            <person name="Yu X."/>
            <person name="Hao Y."/>
            <person name="Huang J."/>
            <person name="Zhao X.-W."/>
            <person name="Ke S."/>
            <person name="Chen Y.-Y."/>
            <person name="Wu W.-L."/>
            <person name="Hsu J.-L."/>
            <person name="Lin Y.-F."/>
            <person name="Huang M.-D."/>
            <person name="Li C.-Y."/>
            <person name="Huang L."/>
            <person name="Wang Z.-W."/>
            <person name="Zhao X."/>
            <person name="Zhong W.-Y."/>
            <person name="Peng D.-H."/>
            <person name="Ahmad S."/>
            <person name="Lan S."/>
            <person name="Zhang J.-S."/>
            <person name="Tsai W.-C."/>
            <person name="Van De Peer Y."/>
            <person name="Liu Z.-J."/>
        </authorList>
    </citation>
    <scope>NUCLEOTIDE SEQUENCE</scope>
    <source>
        <strain evidence="2">CP</strain>
        <tissue evidence="2">Leaves</tissue>
    </source>
</reference>
<dbReference type="Proteomes" id="UP001180020">
    <property type="component" value="Unassembled WGS sequence"/>
</dbReference>
<dbReference type="InterPro" id="IPR026960">
    <property type="entry name" value="RVT-Znf"/>
</dbReference>
<proteinExistence type="predicted"/>
<evidence type="ECO:0000313" key="3">
    <source>
        <dbReference type="Proteomes" id="UP001180020"/>
    </source>
</evidence>
<dbReference type="PANTHER" id="PTHR33116:SF80">
    <property type="entry name" value="REVERSE TRANSCRIPTASE ZINC-BINDING DOMAIN-CONTAINING PROTEIN"/>
    <property type="match status" value="1"/>
</dbReference>
<organism evidence="2 3">
    <name type="scientific">Acorus calamus</name>
    <name type="common">Sweet flag</name>
    <dbReference type="NCBI Taxonomy" id="4465"/>
    <lineage>
        <taxon>Eukaryota</taxon>
        <taxon>Viridiplantae</taxon>
        <taxon>Streptophyta</taxon>
        <taxon>Embryophyta</taxon>
        <taxon>Tracheophyta</taxon>
        <taxon>Spermatophyta</taxon>
        <taxon>Magnoliopsida</taxon>
        <taxon>Liliopsida</taxon>
        <taxon>Acoraceae</taxon>
        <taxon>Acorus</taxon>
    </lineage>
</organism>
<dbReference type="InterPro" id="IPR043502">
    <property type="entry name" value="DNA/RNA_pol_sf"/>
</dbReference>
<dbReference type="Pfam" id="PF13966">
    <property type="entry name" value="zf-RVT"/>
    <property type="match status" value="1"/>
</dbReference>
<dbReference type="AlphaFoldDB" id="A0AAV9DHI9"/>
<protein>
    <submittedName>
        <fullName evidence="2">Ribonuclease H protein</fullName>
    </submittedName>
</protein>
<sequence>MKSNSAPGPDGFNAFFFQHCWEIVGDDVVNAVKEFFTSGRLLKQFNHSFICLVPKEPNADSMDSFRPISLCNTIYKLITKILATRLQSVLPKLVSLNQTAFVQGPSISHGILLAHELVRYLNHQGKSARSAIKVDLRKAFDSIRWPFVYEVLYGMNFPNRWISWIKGCIETPKYSMLINGSPNGFFGAQCGLRQEDPLSPLLFVLVMEAFTFLMDKAITEGRIRLFVNPSINISHLQFTDDLLLFCDGSPLSARGLKCLFAEFAICTGLRLNPYKTQAFYSAHLDYYDFTDLLGIAAGSLPVRYLGLPLTNKPLKHVTCLPLLEKVRRRIEGWKGHLLSFAGRVELAKTVLNSFQIFWSSAFLLPQKTSNFLEKLFRSFIWGGPSMKQSMHHIDWSTICSPRREGGLGLKSIKDWAKATFGAKFWELAVLKYIKGGSIWRIKPPTSSTKIWKEILAARDWIMPQVKFLIFSGQRVNIWNGRWIKGKGLTDWFGADSYIFGPPKLAMVAQMINNDQWLKPHRWPPSLSDVWEQIKEEEVGGHRGIVHDTTCKLCNREAETVDHLFLCCSYSAFIWLHMLKKLGVKRVPRSNLKDFLKWLKDCFSVGARWSSCNQCLLLRYGGYGECVMGDCGKANQLTKSSYVDVSKRQYSSSFKGKR</sequence>
<dbReference type="CDD" id="cd01650">
    <property type="entry name" value="RT_nLTR_like"/>
    <property type="match status" value="1"/>
</dbReference>
<reference evidence="2" key="1">
    <citation type="journal article" date="2023" name="Nat. Commun.">
        <title>Diploid and tetraploid genomes of Acorus and the evolution of monocots.</title>
        <authorList>
            <person name="Ma L."/>
            <person name="Liu K.W."/>
            <person name="Li Z."/>
            <person name="Hsiao Y.Y."/>
            <person name="Qi Y."/>
            <person name="Fu T."/>
            <person name="Tang G.D."/>
            <person name="Zhang D."/>
            <person name="Sun W.H."/>
            <person name="Liu D.K."/>
            <person name="Li Y."/>
            <person name="Chen G.Z."/>
            <person name="Liu X.D."/>
            <person name="Liao X.Y."/>
            <person name="Jiang Y.T."/>
            <person name="Yu X."/>
            <person name="Hao Y."/>
            <person name="Huang J."/>
            <person name="Zhao X.W."/>
            <person name="Ke S."/>
            <person name="Chen Y.Y."/>
            <person name="Wu W.L."/>
            <person name="Hsu J.L."/>
            <person name="Lin Y.F."/>
            <person name="Huang M.D."/>
            <person name="Li C.Y."/>
            <person name="Huang L."/>
            <person name="Wang Z.W."/>
            <person name="Zhao X."/>
            <person name="Zhong W.Y."/>
            <person name="Peng D.H."/>
            <person name="Ahmad S."/>
            <person name="Lan S."/>
            <person name="Zhang J.S."/>
            <person name="Tsai W.C."/>
            <person name="Van de Peer Y."/>
            <person name="Liu Z.J."/>
        </authorList>
    </citation>
    <scope>NUCLEOTIDE SEQUENCE</scope>
    <source>
        <strain evidence="2">CP</strain>
    </source>
</reference>
<feature type="domain" description="Reverse transcriptase" evidence="1">
    <location>
        <begin position="34"/>
        <end position="309"/>
    </location>
</feature>
<accession>A0AAV9DHI9</accession>
<dbReference type="PANTHER" id="PTHR33116">
    <property type="entry name" value="REVERSE TRANSCRIPTASE ZINC-BINDING DOMAIN-CONTAINING PROTEIN-RELATED-RELATED"/>
    <property type="match status" value="1"/>
</dbReference>